<evidence type="ECO:0000313" key="2">
    <source>
        <dbReference type="Proteomes" id="UP000770717"/>
    </source>
</evidence>
<gene>
    <name evidence="1" type="ORF">GDO78_015583</name>
</gene>
<dbReference type="Proteomes" id="UP000770717">
    <property type="component" value="Unassembled WGS sequence"/>
</dbReference>
<dbReference type="AlphaFoldDB" id="A0A8J6E8I4"/>
<accession>A0A8J6E8I4</accession>
<reference evidence="1" key="1">
    <citation type="thesis" date="2020" institute="ProQuest LLC" country="789 East Eisenhower Parkway, Ann Arbor, MI, USA">
        <title>Comparative Genomics and Chromosome Evolution.</title>
        <authorList>
            <person name="Mudd A.B."/>
        </authorList>
    </citation>
    <scope>NUCLEOTIDE SEQUENCE</scope>
    <source>
        <strain evidence="1">HN-11 Male</strain>
        <tissue evidence="1">Kidney and liver</tissue>
    </source>
</reference>
<dbReference type="EMBL" id="WNTK01015957">
    <property type="protein sequence ID" value="KAG9461843.1"/>
    <property type="molecule type" value="Genomic_DNA"/>
</dbReference>
<comment type="caution">
    <text evidence="1">The sequence shown here is derived from an EMBL/GenBank/DDBJ whole genome shotgun (WGS) entry which is preliminary data.</text>
</comment>
<sequence length="134" mass="15204">MRSLQRLSYPAFWIRFPPCFTPRTRQTTELIIGSGRTPRRCSQCAPAYVRGYISSIHQTCSTFSRWGPEEQLSDTVFTLAVQTSTVHFNSSRRSIRQETDAVYVFLPWQHMGAVASDANRVLCTVPPALDDTLC</sequence>
<proteinExistence type="predicted"/>
<name>A0A8J6E8I4_ELECQ</name>
<keyword evidence="2" id="KW-1185">Reference proteome</keyword>
<protein>
    <submittedName>
        <fullName evidence="1">Uncharacterized protein</fullName>
    </submittedName>
</protein>
<evidence type="ECO:0000313" key="1">
    <source>
        <dbReference type="EMBL" id="KAG9461843.1"/>
    </source>
</evidence>
<organism evidence="1 2">
    <name type="scientific">Eleutherodactylus coqui</name>
    <name type="common">Puerto Rican coqui</name>
    <dbReference type="NCBI Taxonomy" id="57060"/>
    <lineage>
        <taxon>Eukaryota</taxon>
        <taxon>Metazoa</taxon>
        <taxon>Chordata</taxon>
        <taxon>Craniata</taxon>
        <taxon>Vertebrata</taxon>
        <taxon>Euteleostomi</taxon>
        <taxon>Amphibia</taxon>
        <taxon>Batrachia</taxon>
        <taxon>Anura</taxon>
        <taxon>Neobatrachia</taxon>
        <taxon>Hyloidea</taxon>
        <taxon>Eleutherodactylidae</taxon>
        <taxon>Eleutherodactylinae</taxon>
        <taxon>Eleutherodactylus</taxon>
        <taxon>Eleutherodactylus</taxon>
    </lineage>
</organism>